<dbReference type="Pfam" id="PF01026">
    <property type="entry name" value="TatD_DNase"/>
    <property type="match status" value="2"/>
</dbReference>
<evidence type="ECO:0008006" key="4">
    <source>
        <dbReference type="Google" id="ProtNLM"/>
    </source>
</evidence>
<dbReference type="InterPro" id="IPR018228">
    <property type="entry name" value="DNase_TatD-rel_CS"/>
</dbReference>
<gene>
    <name evidence="2" type="ORF">A2927_02890</name>
</gene>
<dbReference type="InterPro" id="IPR032466">
    <property type="entry name" value="Metal_Hydrolase"/>
</dbReference>
<keyword evidence="1" id="KW-0378">Hydrolase</keyword>
<dbReference type="STRING" id="1798550.A2927_02890"/>
<name>A0A1G2BHV5_9BACT</name>
<evidence type="ECO:0000313" key="3">
    <source>
        <dbReference type="Proteomes" id="UP000178849"/>
    </source>
</evidence>
<dbReference type="GO" id="GO:0016788">
    <property type="term" value="F:hydrolase activity, acting on ester bonds"/>
    <property type="evidence" value="ECO:0007669"/>
    <property type="project" value="InterPro"/>
</dbReference>
<accession>A0A1G2BHV5</accession>
<reference evidence="2 3" key="1">
    <citation type="journal article" date="2016" name="Nat. Commun.">
        <title>Thousands of microbial genomes shed light on interconnected biogeochemical processes in an aquifer system.</title>
        <authorList>
            <person name="Anantharaman K."/>
            <person name="Brown C.T."/>
            <person name="Hug L.A."/>
            <person name="Sharon I."/>
            <person name="Castelle C.J."/>
            <person name="Probst A.J."/>
            <person name="Thomas B.C."/>
            <person name="Singh A."/>
            <person name="Wilkins M.J."/>
            <person name="Karaoz U."/>
            <person name="Brodie E.L."/>
            <person name="Williams K.H."/>
            <person name="Hubbard S.S."/>
            <person name="Banfield J.F."/>
        </authorList>
    </citation>
    <scope>NUCLEOTIDE SEQUENCE [LARGE SCALE GENOMIC DNA]</scope>
</reference>
<evidence type="ECO:0000256" key="1">
    <source>
        <dbReference type="ARBA" id="ARBA00022801"/>
    </source>
</evidence>
<dbReference type="Proteomes" id="UP000178849">
    <property type="component" value="Unassembled WGS sequence"/>
</dbReference>
<dbReference type="AlphaFoldDB" id="A0A1G2BHV5"/>
<dbReference type="SUPFAM" id="SSF51556">
    <property type="entry name" value="Metallo-dependent hydrolases"/>
    <property type="match status" value="2"/>
</dbReference>
<dbReference type="InterPro" id="IPR001130">
    <property type="entry name" value="TatD-like"/>
</dbReference>
<organism evidence="2 3">
    <name type="scientific">Candidatus Komeilibacteria bacterium RIFCSPLOWO2_01_FULL_45_10</name>
    <dbReference type="NCBI Taxonomy" id="1798550"/>
    <lineage>
        <taxon>Bacteria</taxon>
        <taxon>Candidatus Komeiliibacteriota</taxon>
    </lineage>
</organism>
<sequence length="458" mass="51867">MLIDTHAHLNFRAYDKDRDEVVKRCQSKPMKVINVGAQLETSKKAVELANHHDNLYATVGLHPLHVFDEIFSVKDYESLINDKVVAIGETGLDYWWFKHLQEPYKIVLLHGWGGSKEERFFIWLDKELTKLGHQVIRFNQPDTDNPNQAAWLKETGKQVGYVNAKTLLVGFSLGGATILRFLETLDEDARVGGVFLLGAPADPLGYVELADFFKTDFNWGQIKSVCPNFYIYSSDNDEVVPPAHGKILSEKLNAKLKVVKGAWHFNVEELPDVLSDIKNTISQSEKELPTIEEVIKKQKALFLDHVKLAKINQLPLMLHARNGPSTSLGTGLEGKNVYLEMLEILKEEKVERAVFHCYGGDLATAKEITASGYFIGIDGPVTFTKKSEELQKIVREIPLEKILIETDCPYLAPEPHRGERNEPVYVEFVAQKIADLKGLSKEEVIERTWQNAKNLFKL</sequence>
<proteinExistence type="predicted"/>
<comment type="caution">
    <text evidence="2">The sequence shown here is derived from an EMBL/GenBank/DDBJ whole genome shotgun (WGS) entry which is preliminary data.</text>
</comment>
<dbReference type="PANTHER" id="PTHR46124">
    <property type="entry name" value="D-AMINOACYL-TRNA DEACYLASE"/>
    <property type="match status" value="1"/>
</dbReference>
<dbReference type="Gene3D" id="3.40.50.1820">
    <property type="entry name" value="alpha/beta hydrolase"/>
    <property type="match status" value="1"/>
</dbReference>
<dbReference type="PROSITE" id="PS01137">
    <property type="entry name" value="TATD_1"/>
    <property type="match status" value="1"/>
</dbReference>
<evidence type="ECO:0000313" key="2">
    <source>
        <dbReference type="EMBL" id="OGY88754.1"/>
    </source>
</evidence>
<dbReference type="PANTHER" id="PTHR46124:SF2">
    <property type="entry name" value="D-AMINOACYL-TRNA DEACYLASE"/>
    <property type="match status" value="1"/>
</dbReference>
<dbReference type="Gene3D" id="3.20.20.140">
    <property type="entry name" value="Metal-dependent hydrolases"/>
    <property type="match status" value="2"/>
</dbReference>
<dbReference type="EMBL" id="MHKL01000041">
    <property type="protein sequence ID" value="OGY88754.1"/>
    <property type="molecule type" value="Genomic_DNA"/>
</dbReference>
<dbReference type="InterPro" id="IPR029058">
    <property type="entry name" value="AB_hydrolase_fold"/>
</dbReference>
<dbReference type="InterPro" id="IPR010662">
    <property type="entry name" value="RBBP9/YdeN"/>
</dbReference>
<dbReference type="Pfam" id="PF06821">
    <property type="entry name" value="Ser_hydrolase"/>
    <property type="match status" value="1"/>
</dbReference>
<protein>
    <recommendedName>
        <fullName evidence="4">Hydrolase TatD</fullName>
    </recommendedName>
</protein>
<dbReference type="SUPFAM" id="SSF53474">
    <property type="entry name" value="alpha/beta-Hydrolases"/>
    <property type="match status" value="1"/>
</dbReference>
<dbReference type="GO" id="GO:0005829">
    <property type="term" value="C:cytosol"/>
    <property type="evidence" value="ECO:0007669"/>
    <property type="project" value="TreeGrafter"/>
</dbReference>
<dbReference type="CDD" id="cd01310">
    <property type="entry name" value="TatD_DNAse"/>
    <property type="match status" value="1"/>
</dbReference>